<evidence type="ECO:0000256" key="4">
    <source>
        <dbReference type="ARBA" id="ARBA00022737"/>
    </source>
</evidence>
<gene>
    <name evidence="8" type="ORF">M9458_020435</name>
</gene>
<evidence type="ECO:0000313" key="8">
    <source>
        <dbReference type="EMBL" id="KAL0184739.1"/>
    </source>
</evidence>
<dbReference type="InterPro" id="IPR036179">
    <property type="entry name" value="Ig-like_dom_sf"/>
</dbReference>
<dbReference type="InterPro" id="IPR003598">
    <property type="entry name" value="Ig_sub2"/>
</dbReference>
<dbReference type="Pfam" id="PF07679">
    <property type="entry name" value="I-set"/>
    <property type="match status" value="1"/>
</dbReference>
<protein>
    <recommendedName>
        <fullName evidence="7">Ig-like domain-containing protein</fullName>
    </recommendedName>
</protein>
<keyword evidence="5" id="KW-1015">Disulfide bond</keyword>
<comment type="subcellular location">
    <subcellularLocation>
        <location evidence="1">Cytoplasm</location>
    </subcellularLocation>
</comment>
<dbReference type="InterPro" id="IPR013783">
    <property type="entry name" value="Ig-like_fold"/>
</dbReference>
<dbReference type="PANTHER" id="PTHR35971">
    <property type="entry name" value="SI:DKEY-31G6.6"/>
    <property type="match status" value="1"/>
</dbReference>
<feature type="non-terminal residue" evidence="8">
    <location>
        <position position="1"/>
    </location>
</feature>
<dbReference type="InterPro" id="IPR013098">
    <property type="entry name" value="Ig_I-set"/>
</dbReference>
<dbReference type="Gene3D" id="2.60.40.10">
    <property type="entry name" value="Immunoglobulins"/>
    <property type="match status" value="1"/>
</dbReference>
<dbReference type="FunFam" id="2.60.40.10:FF:000211">
    <property type="entry name" value="Obscurin-like protein 1"/>
    <property type="match status" value="1"/>
</dbReference>
<dbReference type="SMART" id="SM00408">
    <property type="entry name" value="IGc2"/>
    <property type="match status" value="1"/>
</dbReference>
<keyword evidence="3" id="KW-0597">Phosphoprotein</keyword>
<proteinExistence type="predicted"/>
<dbReference type="SUPFAM" id="SSF48726">
    <property type="entry name" value="Immunoglobulin"/>
    <property type="match status" value="1"/>
</dbReference>
<dbReference type="InterPro" id="IPR052385">
    <property type="entry name" value="Obscurin/Obscurin-like_Reg"/>
</dbReference>
<evidence type="ECO:0000256" key="3">
    <source>
        <dbReference type="ARBA" id="ARBA00022553"/>
    </source>
</evidence>
<comment type="caution">
    <text evidence="8">The sequence shown here is derived from an EMBL/GenBank/DDBJ whole genome shotgun (WGS) entry which is preliminary data.</text>
</comment>
<evidence type="ECO:0000256" key="2">
    <source>
        <dbReference type="ARBA" id="ARBA00022490"/>
    </source>
</evidence>
<evidence type="ECO:0000256" key="1">
    <source>
        <dbReference type="ARBA" id="ARBA00004496"/>
    </source>
</evidence>
<dbReference type="PROSITE" id="PS50835">
    <property type="entry name" value="IG_LIKE"/>
    <property type="match status" value="1"/>
</dbReference>
<feature type="domain" description="Ig-like" evidence="7">
    <location>
        <begin position="1"/>
        <end position="81"/>
    </location>
</feature>
<sequence>IARNKFIEAGCPIILQCEISDPTAQVSWLKDGVELQQDSGLDIQSEGTMRKMIIQSAEVKHSGVYSCEAVDDRIAFKVDVA</sequence>
<dbReference type="PANTHER" id="PTHR35971:SF5">
    <property type="entry name" value="OBSCURIN LIKE CYTOSKELETAL ADAPTOR 1"/>
    <property type="match status" value="1"/>
</dbReference>
<evidence type="ECO:0000256" key="6">
    <source>
        <dbReference type="ARBA" id="ARBA00023319"/>
    </source>
</evidence>
<name>A0ABD0QF44_CIRMR</name>
<dbReference type="Proteomes" id="UP001529510">
    <property type="component" value="Unassembled WGS sequence"/>
</dbReference>
<keyword evidence="6" id="KW-0393">Immunoglobulin domain</keyword>
<accession>A0ABD0QF44</accession>
<reference evidence="8 9" key="1">
    <citation type="submission" date="2024-05" db="EMBL/GenBank/DDBJ databases">
        <title>Genome sequencing and assembly of Indian major carp, Cirrhinus mrigala (Hamilton, 1822).</title>
        <authorList>
            <person name="Mohindra V."/>
            <person name="Chowdhury L.M."/>
            <person name="Lal K."/>
            <person name="Jena J.K."/>
        </authorList>
    </citation>
    <scope>NUCLEOTIDE SEQUENCE [LARGE SCALE GENOMIC DNA]</scope>
    <source>
        <strain evidence="8">CM1030</strain>
        <tissue evidence="8">Blood</tissue>
    </source>
</reference>
<keyword evidence="9" id="KW-1185">Reference proteome</keyword>
<dbReference type="EMBL" id="JAMKFB020000009">
    <property type="protein sequence ID" value="KAL0184739.1"/>
    <property type="molecule type" value="Genomic_DNA"/>
</dbReference>
<dbReference type="InterPro" id="IPR007110">
    <property type="entry name" value="Ig-like_dom"/>
</dbReference>
<evidence type="ECO:0000313" key="9">
    <source>
        <dbReference type="Proteomes" id="UP001529510"/>
    </source>
</evidence>
<organism evidence="8 9">
    <name type="scientific">Cirrhinus mrigala</name>
    <name type="common">Mrigala</name>
    <dbReference type="NCBI Taxonomy" id="683832"/>
    <lineage>
        <taxon>Eukaryota</taxon>
        <taxon>Metazoa</taxon>
        <taxon>Chordata</taxon>
        <taxon>Craniata</taxon>
        <taxon>Vertebrata</taxon>
        <taxon>Euteleostomi</taxon>
        <taxon>Actinopterygii</taxon>
        <taxon>Neopterygii</taxon>
        <taxon>Teleostei</taxon>
        <taxon>Ostariophysi</taxon>
        <taxon>Cypriniformes</taxon>
        <taxon>Cyprinidae</taxon>
        <taxon>Labeoninae</taxon>
        <taxon>Labeonini</taxon>
        <taxon>Cirrhinus</taxon>
    </lineage>
</organism>
<evidence type="ECO:0000256" key="5">
    <source>
        <dbReference type="ARBA" id="ARBA00023157"/>
    </source>
</evidence>
<feature type="non-terminal residue" evidence="8">
    <location>
        <position position="81"/>
    </location>
</feature>
<dbReference type="GO" id="GO:0005737">
    <property type="term" value="C:cytoplasm"/>
    <property type="evidence" value="ECO:0007669"/>
    <property type="project" value="UniProtKB-SubCell"/>
</dbReference>
<keyword evidence="2" id="KW-0963">Cytoplasm</keyword>
<dbReference type="AlphaFoldDB" id="A0ABD0QF44"/>
<evidence type="ECO:0000259" key="7">
    <source>
        <dbReference type="PROSITE" id="PS50835"/>
    </source>
</evidence>
<keyword evidence="4" id="KW-0677">Repeat</keyword>